<reference evidence="3" key="1">
    <citation type="submission" date="2021-02" db="EMBL/GenBank/DDBJ databases">
        <title>Genome sequence Cadophora malorum strain M34.</title>
        <authorList>
            <person name="Stefanovic E."/>
            <person name="Vu D."/>
            <person name="Scully C."/>
            <person name="Dijksterhuis J."/>
            <person name="Roader J."/>
            <person name="Houbraken J."/>
        </authorList>
    </citation>
    <scope>NUCLEOTIDE SEQUENCE</scope>
    <source>
        <strain evidence="3">M34</strain>
    </source>
</reference>
<dbReference type="GO" id="GO:0006383">
    <property type="term" value="P:transcription by RNA polymerase III"/>
    <property type="evidence" value="ECO:0007669"/>
    <property type="project" value="InterPro"/>
</dbReference>
<keyword evidence="4" id="KW-1185">Reference proteome</keyword>
<feature type="compositionally biased region" description="Basic and acidic residues" evidence="2">
    <location>
        <begin position="33"/>
        <end position="44"/>
    </location>
</feature>
<proteinExistence type="predicted"/>
<dbReference type="PANTHER" id="PTHR23082:SF0">
    <property type="entry name" value="GENERAL TRANSCRIPTION FACTOR 3C POLYPEPTIDE 3"/>
    <property type="match status" value="1"/>
</dbReference>
<dbReference type="PANTHER" id="PTHR23082">
    <property type="entry name" value="TRANSCRIPTION INITIATION FACTOR IIIC TFIIIC , POLYPEPTIDE 3-RELATED"/>
    <property type="match status" value="1"/>
</dbReference>
<sequence>MSQHNAQGETWQPDYFAVQSLWMNNQTAPTDFHLRYDSAHKSQDENAPAENTAGQGRAGVEARADQYPGLQDQNDDDKEGTPEGDPEPEDTIFADGPGDVNSDDEGGDVERPDIMVRPTALMNFERNLLQSKKPSIRRKVPPTARQSLLGMRDFNDEDGHDEDEDGSDDEDDEDEDGQPARKKRRWFGPRGPGTGTKRGPRKAAPMAPDVAKRMGEANSYWMAGDFDRAVEVASDVIRINAETYQAWLLLATIWDDEGKLAKAANALFYAAHLRPKHLEAWMTAANYCLERTGKAKESFYPTASQCLSFALRQIPNSYEPRIKKARLNFIRGKYQVAVSDFNKALKLRPHDREVLRELADACFEYGITTDGIAQYQKTIAHLRSAPDETGAQFSWEDTVLYISLLEYDDQWEEAIKEIKSISRWLLGREDETFWDDVVDNDCEWDVDDSRRKDIPGFNPVNHPLSTYGANLIMELRVRLGINRLNIGHFEEAMLHFYHLDPHDDSGQQQVIEYPQLFREVADALYEAKSYEEALLFYKPLRQVPELVDTKILNSMGKCAHELHALSEAEEYYLGAALDADDVDSRSALARIYDALGDKQSAFNMINEIVLLNRNTALLPEGFRRQKPKLPTSERIRVLEEEGAESFLQPTVMRKNKGRKRSEESSAKDRWGYGYAIVKAQRLQEEFKTAKGNRDLMRAGDQGGTTKWVQATEELINDFKSFKAFYPWETYVRFTGYSKANFVEGYASLTDDLSAIAERLSNDKDVTAEPEGSNESQFEISDKYRGIPFATWLDFFMEFAMFRARQGDLKKAYSTCQAAADSVIWSHSKDDMFVIHLCMCLCSILANDERTALDAAKHFTKNFQFTTDSYRLTSALARVVHSPISWYTGGPMQKYILRQIKAMDYSLVDEEGKKKITEKGSYFAVDDHGRPIINTDMDINLLMMYGYILYSSSSYSLALNYFFRCYALDPQNPVINLMIGLAYISDCLKRQTENRQHSVLQGTTFLLAYYESRKKSEHLEERQEAHYNMARAYHMLGLPHLALPYYQKVLDEVSHGTPRSMREDIVVDTAYNLQLMYTTAGNFELARQITKRWLVI</sequence>
<feature type="region of interest" description="Disordered" evidence="2">
    <location>
        <begin position="33"/>
        <end position="112"/>
    </location>
</feature>
<dbReference type="Proteomes" id="UP000664132">
    <property type="component" value="Unassembled WGS sequence"/>
</dbReference>
<feature type="repeat" description="TPR" evidence="1">
    <location>
        <begin position="318"/>
        <end position="351"/>
    </location>
</feature>
<feature type="compositionally biased region" description="Acidic residues" evidence="2">
    <location>
        <begin position="155"/>
        <end position="177"/>
    </location>
</feature>
<dbReference type="Gene3D" id="1.25.40.10">
    <property type="entry name" value="Tetratricopeptide repeat domain"/>
    <property type="match status" value="3"/>
</dbReference>
<feature type="compositionally biased region" description="Acidic residues" evidence="2">
    <location>
        <begin position="73"/>
        <end position="92"/>
    </location>
</feature>
<evidence type="ECO:0000256" key="2">
    <source>
        <dbReference type="SAM" id="MobiDB-lite"/>
    </source>
</evidence>
<dbReference type="InterPro" id="IPR039340">
    <property type="entry name" value="Tfc4/TFIIIC-102/Sfc4"/>
</dbReference>
<dbReference type="OrthoDB" id="9991317at2759"/>
<dbReference type="EMBL" id="JAFJYH010000427">
    <property type="protein sequence ID" value="KAG4411923.1"/>
    <property type="molecule type" value="Genomic_DNA"/>
</dbReference>
<organism evidence="3 4">
    <name type="scientific">Cadophora malorum</name>
    <dbReference type="NCBI Taxonomy" id="108018"/>
    <lineage>
        <taxon>Eukaryota</taxon>
        <taxon>Fungi</taxon>
        <taxon>Dikarya</taxon>
        <taxon>Ascomycota</taxon>
        <taxon>Pezizomycotina</taxon>
        <taxon>Leotiomycetes</taxon>
        <taxon>Helotiales</taxon>
        <taxon>Ploettnerulaceae</taxon>
        <taxon>Cadophora</taxon>
    </lineage>
</organism>
<evidence type="ECO:0000313" key="4">
    <source>
        <dbReference type="Proteomes" id="UP000664132"/>
    </source>
</evidence>
<dbReference type="PROSITE" id="PS50005">
    <property type="entry name" value="TPR"/>
    <property type="match status" value="2"/>
</dbReference>
<keyword evidence="1" id="KW-0802">TPR repeat</keyword>
<dbReference type="SMART" id="SM00028">
    <property type="entry name" value="TPR"/>
    <property type="match status" value="6"/>
</dbReference>
<dbReference type="AlphaFoldDB" id="A0A8H7T3Y6"/>
<protein>
    <recommendedName>
        <fullName evidence="5">TPR-like protein</fullName>
    </recommendedName>
</protein>
<comment type="caution">
    <text evidence="3">The sequence shown here is derived from an EMBL/GenBank/DDBJ whole genome shotgun (WGS) entry which is preliminary data.</text>
</comment>
<accession>A0A8H7T3Y6</accession>
<evidence type="ECO:0008006" key="5">
    <source>
        <dbReference type="Google" id="ProtNLM"/>
    </source>
</evidence>
<dbReference type="InterPro" id="IPR011990">
    <property type="entry name" value="TPR-like_helical_dom_sf"/>
</dbReference>
<dbReference type="InterPro" id="IPR019734">
    <property type="entry name" value="TPR_rpt"/>
</dbReference>
<evidence type="ECO:0000313" key="3">
    <source>
        <dbReference type="EMBL" id="KAG4411923.1"/>
    </source>
</evidence>
<name>A0A8H7T3Y6_9HELO</name>
<evidence type="ECO:0000256" key="1">
    <source>
        <dbReference type="PROSITE-ProRule" id="PRU00339"/>
    </source>
</evidence>
<dbReference type="GO" id="GO:0000127">
    <property type="term" value="C:transcription factor TFIIIC complex"/>
    <property type="evidence" value="ECO:0007669"/>
    <property type="project" value="TreeGrafter"/>
</dbReference>
<dbReference type="SUPFAM" id="SSF48452">
    <property type="entry name" value="TPR-like"/>
    <property type="match status" value="3"/>
</dbReference>
<feature type="region of interest" description="Disordered" evidence="2">
    <location>
        <begin position="132"/>
        <end position="206"/>
    </location>
</feature>
<feature type="repeat" description="TPR" evidence="1">
    <location>
        <begin position="938"/>
        <end position="971"/>
    </location>
</feature>
<dbReference type="Pfam" id="PF13432">
    <property type="entry name" value="TPR_16"/>
    <property type="match status" value="2"/>
</dbReference>
<gene>
    <name evidence="3" type="ORF">IFR04_014942</name>
</gene>